<name>A0A1G2TKM5_9BACT</name>
<comment type="caution">
    <text evidence="1">The sequence shown here is derived from an EMBL/GenBank/DDBJ whole genome shotgun (WGS) entry which is preliminary data.</text>
</comment>
<gene>
    <name evidence="1" type="ORF">A3E32_02630</name>
</gene>
<organism evidence="1 2">
    <name type="scientific">Candidatus Zambryskibacteria bacterium RIFCSPHIGHO2_12_FULL_38_37</name>
    <dbReference type="NCBI Taxonomy" id="1802751"/>
    <lineage>
        <taxon>Bacteria</taxon>
        <taxon>Candidatus Zambryskiibacteriota</taxon>
    </lineage>
</organism>
<proteinExistence type="predicted"/>
<reference evidence="1 2" key="1">
    <citation type="journal article" date="2016" name="Nat. Commun.">
        <title>Thousands of microbial genomes shed light on interconnected biogeochemical processes in an aquifer system.</title>
        <authorList>
            <person name="Anantharaman K."/>
            <person name="Brown C.T."/>
            <person name="Hug L.A."/>
            <person name="Sharon I."/>
            <person name="Castelle C.J."/>
            <person name="Probst A.J."/>
            <person name="Thomas B.C."/>
            <person name="Singh A."/>
            <person name="Wilkins M.J."/>
            <person name="Karaoz U."/>
            <person name="Brodie E.L."/>
            <person name="Williams K.H."/>
            <person name="Hubbard S.S."/>
            <person name="Banfield J.F."/>
        </authorList>
    </citation>
    <scope>NUCLEOTIDE SEQUENCE [LARGE SCALE GENOMIC DNA]</scope>
</reference>
<dbReference type="EMBL" id="MHVU01000035">
    <property type="protein sequence ID" value="OHA97850.1"/>
    <property type="molecule type" value="Genomic_DNA"/>
</dbReference>
<dbReference type="Proteomes" id="UP000178530">
    <property type="component" value="Unassembled WGS sequence"/>
</dbReference>
<protein>
    <submittedName>
        <fullName evidence="1">Uncharacterized protein</fullName>
    </submittedName>
</protein>
<sequence length="215" mass="23111">MSDKLTLDVVQAAEIKYGAERNGATNADLKALSSGDMFALILPILRGYGRVVVDILQKIGETNFPGAKKFVAKENFKLKKDGGICSYLGSNFTAWFMGKVEDDVAPSTLTYAKLTKNSKDDAIVASLGGEDKAKTSLVEIFHRISLQPNGETGSLLTSGWANIFYVEDVNGVLRTVLVHWSGGGWGVDAIPVVSPVDWGADRLVFSRNPLGTQAV</sequence>
<evidence type="ECO:0000313" key="1">
    <source>
        <dbReference type="EMBL" id="OHA97850.1"/>
    </source>
</evidence>
<accession>A0A1G2TKM5</accession>
<evidence type="ECO:0000313" key="2">
    <source>
        <dbReference type="Proteomes" id="UP000178530"/>
    </source>
</evidence>
<dbReference type="AlphaFoldDB" id="A0A1G2TKM5"/>